<protein>
    <submittedName>
        <fullName evidence="2">Uncharacterized protein</fullName>
    </submittedName>
</protein>
<dbReference type="Proteomes" id="UP001056384">
    <property type="component" value="Chromosome 8"/>
</dbReference>
<evidence type="ECO:0000256" key="1">
    <source>
        <dbReference type="SAM" id="MobiDB-lite"/>
    </source>
</evidence>
<proteinExistence type="predicted"/>
<accession>A0A9Q9B384</accession>
<name>A0A9Q9B384_9PEZI</name>
<keyword evidence="3" id="KW-1185">Reference proteome</keyword>
<dbReference type="EMBL" id="CP099425">
    <property type="protein sequence ID" value="USW56421.1"/>
    <property type="molecule type" value="Genomic_DNA"/>
</dbReference>
<organism evidence="2 3">
    <name type="scientific">Septoria linicola</name>
    <dbReference type="NCBI Taxonomy" id="215465"/>
    <lineage>
        <taxon>Eukaryota</taxon>
        <taxon>Fungi</taxon>
        <taxon>Dikarya</taxon>
        <taxon>Ascomycota</taxon>
        <taxon>Pezizomycotina</taxon>
        <taxon>Dothideomycetes</taxon>
        <taxon>Dothideomycetidae</taxon>
        <taxon>Mycosphaerellales</taxon>
        <taxon>Mycosphaerellaceae</taxon>
        <taxon>Septoria</taxon>
    </lineage>
</organism>
<evidence type="ECO:0000313" key="2">
    <source>
        <dbReference type="EMBL" id="USW56421.1"/>
    </source>
</evidence>
<sequence length="85" mass="9455">MEDKNGRANGANGTYTPEEPQTPTTPPRSKHTTLALTEYTATTSSISTTPKERARAILPEHLLLPNSHPDDLNNFLELDRRVEEV</sequence>
<feature type="region of interest" description="Disordered" evidence="1">
    <location>
        <begin position="1"/>
        <end position="31"/>
    </location>
</feature>
<reference evidence="2" key="1">
    <citation type="submission" date="2022-06" db="EMBL/GenBank/DDBJ databases">
        <title>Complete genome sequences of two strains of the flax pathogen Septoria linicola.</title>
        <authorList>
            <person name="Lapalu N."/>
            <person name="Simon A."/>
            <person name="Demenou B."/>
            <person name="Paumier D."/>
            <person name="Guillot M.-P."/>
            <person name="Gout L."/>
            <person name="Valade R."/>
        </authorList>
    </citation>
    <scope>NUCLEOTIDE SEQUENCE</scope>
    <source>
        <strain evidence="2">SE15195</strain>
    </source>
</reference>
<evidence type="ECO:0000313" key="3">
    <source>
        <dbReference type="Proteomes" id="UP001056384"/>
    </source>
</evidence>
<gene>
    <name evidence="2" type="ORF">Slin15195_G097400</name>
</gene>
<dbReference type="AlphaFoldDB" id="A0A9Q9B384"/>